<accession>A0AA88CV17</accession>
<evidence type="ECO:0000313" key="1">
    <source>
        <dbReference type="EMBL" id="GMN19389.1"/>
    </source>
</evidence>
<keyword evidence="2" id="KW-1185">Reference proteome</keyword>
<organism evidence="1 2">
    <name type="scientific">Ficus carica</name>
    <name type="common">Common fig</name>
    <dbReference type="NCBI Taxonomy" id="3494"/>
    <lineage>
        <taxon>Eukaryota</taxon>
        <taxon>Viridiplantae</taxon>
        <taxon>Streptophyta</taxon>
        <taxon>Embryophyta</taxon>
        <taxon>Tracheophyta</taxon>
        <taxon>Spermatophyta</taxon>
        <taxon>Magnoliopsida</taxon>
        <taxon>eudicotyledons</taxon>
        <taxon>Gunneridae</taxon>
        <taxon>Pentapetalae</taxon>
        <taxon>rosids</taxon>
        <taxon>fabids</taxon>
        <taxon>Rosales</taxon>
        <taxon>Moraceae</taxon>
        <taxon>Ficeae</taxon>
        <taxon>Ficus</taxon>
    </lineage>
</organism>
<dbReference type="PANTHER" id="PTHR24423:SF615">
    <property type="entry name" value="ETHYLENE RECEPTOR 1"/>
    <property type="match status" value="1"/>
</dbReference>
<reference evidence="1" key="1">
    <citation type="submission" date="2023-07" db="EMBL/GenBank/DDBJ databases">
        <title>draft genome sequence of fig (Ficus carica).</title>
        <authorList>
            <person name="Takahashi T."/>
            <person name="Nishimura K."/>
        </authorList>
    </citation>
    <scope>NUCLEOTIDE SEQUENCE</scope>
</reference>
<dbReference type="Gene3D" id="3.30.565.10">
    <property type="entry name" value="Histidine kinase-like ATPase, C-terminal domain"/>
    <property type="match status" value="1"/>
</dbReference>
<sequence length="123" mass="13726">MDIAVEIEDLDGDGREERKERGGRRLQCPIPSMVADGFSGGQVWVTIGGFYGLEDGRLQLEKGTFNIHSVFREVLNLIKPIASVKKLTVTLNIASDLSVYAVGDEKRLMQTIMFLNWISIVQI</sequence>
<evidence type="ECO:0000313" key="2">
    <source>
        <dbReference type="Proteomes" id="UP001187192"/>
    </source>
</evidence>
<gene>
    <name evidence="1" type="ORF">TIFTF001_042870</name>
</gene>
<dbReference type="GO" id="GO:0016301">
    <property type="term" value="F:kinase activity"/>
    <property type="evidence" value="ECO:0007669"/>
    <property type="project" value="UniProtKB-KW"/>
</dbReference>
<comment type="caution">
    <text evidence="1">The sequence shown here is derived from an EMBL/GenBank/DDBJ whole genome shotgun (WGS) entry which is preliminary data.</text>
</comment>
<dbReference type="Proteomes" id="UP001187192">
    <property type="component" value="Unassembled WGS sequence"/>
</dbReference>
<name>A0AA88CV17_FICCA</name>
<dbReference type="GO" id="GO:0051740">
    <property type="term" value="F:ethylene binding"/>
    <property type="evidence" value="ECO:0007669"/>
    <property type="project" value="TreeGrafter"/>
</dbReference>
<proteinExistence type="predicted"/>
<protein>
    <submittedName>
        <fullName evidence="1">Uncharacterized protein</fullName>
    </submittedName>
</protein>
<dbReference type="GO" id="GO:0046872">
    <property type="term" value="F:metal ion binding"/>
    <property type="evidence" value="ECO:0007669"/>
    <property type="project" value="UniProtKB-KW"/>
</dbReference>
<dbReference type="InterPro" id="IPR036890">
    <property type="entry name" value="HATPase_C_sf"/>
</dbReference>
<dbReference type="GO" id="GO:0038199">
    <property type="term" value="F:ethylene receptor activity"/>
    <property type="evidence" value="ECO:0007669"/>
    <property type="project" value="TreeGrafter"/>
</dbReference>
<dbReference type="GO" id="GO:0005783">
    <property type="term" value="C:endoplasmic reticulum"/>
    <property type="evidence" value="ECO:0007669"/>
    <property type="project" value="TreeGrafter"/>
</dbReference>
<dbReference type="EMBL" id="BTGU01002511">
    <property type="protein sequence ID" value="GMN19389.1"/>
    <property type="molecule type" value="Genomic_DNA"/>
</dbReference>
<dbReference type="PANTHER" id="PTHR24423">
    <property type="entry name" value="TWO-COMPONENT SENSOR HISTIDINE KINASE"/>
    <property type="match status" value="1"/>
</dbReference>
<dbReference type="AlphaFoldDB" id="A0AA88CV17"/>
<dbReference type="GO" id="GO:0005524">
    <property type="term" value="F:ATP binding"/>
    <property type="evidence" value="ECO:0007669"/>
    <property type="project" value="UniProtKB-KW"/>
</dbReference>